<feature type="compositionally biased region" description="Low complexity" evidence="2">
    <location>
        <begin position="307"/>
        <end position="320"/>
    </location>
</feature>
<name>A0AA96Y881_9CYAN</name>
<dbReference type="Gene3D" id="2.40.160.180">
    <property type="entry name" value="Carbohydrate-selective porin OprB"/>
    <property type="match status" value="1"/>
</dbReference>
<evidence type="ECO:0000256" key="2">
    <source>
        <dbReference type="SAM" id="MobiDB-lite"/>
    </source>
</evidence>
<dbReference type="EMBL" id="CP053540">
    <property type="protein sequence ID" value="WOB45561.1"/>
    <property type="molecule type" value="Genomic_DNA"/>
</dbReference>
<protein>
    <recommendedName>
        <fullName evidence="4">Porin</fullName>
    </recommendedName>
</protein>
<organism evidence="3">
    <name type="scientific">Thermoleptolyngbya oregonensis NK1-22</name>
    <dbReference type="NCBI Taxonomy" id="2547457"/>
    <lineage>
        <taxon>Bacteria</taxon>
        <taxon>Bacillati</taxon>
        <taxon>Cyanobacteriota</taxon>
        <taxon>Cyanophyceae</taxon>
        <taxon>Oculatellales</taxon>
        <taxon>Oculatellaceae</taxon>
        <taxon>Thermoleptolyngbya</taxon>
    </lineage>
</organism>
<dbReference type="KEGG" id="tog:HNI00_02020"/>
<evidence type="ECO:0000256" key="1">
    <source>
        <dbReference type="ARBA" id="ARBA00008769"/>
    </source>
</evidence>
<evidence type="ECO:0008006" key="4">
    <source>
        <dbReference type="Google" id="ProtNLM"/>
    </source>
</evidence>
<comment type="similarity">
    <text evidence="1">Belongs to the OprB family.</text>
</comment>
<feature type="region of interest" description="Disordered" evidence="2">
    <location>
        <begin position="244"/>
        <end position="321"/>
    </location>
</feature>
<reference evidence="3" key="1">
    <citation type="submission" date="2020-05" db="EMBL/GenBank/DDBJ databases">
        <authorList>
            <person name="Zhu T."/>
            <person name="Keshari N."/>
            <person name="Lu X."/>
        </authorList>
    </citation>
    <scope>NUCLEOTIDE SEQUENCE</scope>
    <source>
        <strain evidence="3">NK1-22</strain>
    </source>
</reference>
<accession>A0AA96Y881</accession>
<dbReference type="AlphaFoldDB" id="A0AA96Y881"/>
<gene>
    <name evidence="3" type="ORF">HNI00_02020</name>
</gene>
<evidence type="ECO:0000313" key="3">
    <source>
        <dbReference type="EMBL" id="WOB45561.1"/>
    </source>
</evidence>
<feature type="compositionally biased region" description="Low complexity" evidence="2">
    <location>
        <begin position="266"/>
        <end position="281"/>
    </location>
</feature>
<sequence>MPAQPGYPVQPVPSAGNGFSNGLGNIAGGPATYPATVIGYLPNGTPVPVVVQMPVAGYGYPSGSAVGYANPYAPVSAPGQVFPGQAFPGQAFPGQALNPNASFVFQPPMPQGAALSMPGGMPGYGYGGQPQASPMGLTPGGVPSIPGYGLAPGFATPYSAPGSVATGQPNYGYMGQSSMGQPSYSYGGYGYGNATQSGMSASAPTLPMGMSGSAMQYQTPGWPMPTWQGPAAVPTVPPLEFAPLSVPAAPSRTGNPSTPLPPPPYQSQTVPAGGAAPVGPVLAQTLPPTFVPNTQPIQPAPLPTQNPGFGFQQPGFQQPGIQTIPVAPPGTANQLAPIPSAPVLGQPFPATTGQETLPGRREALTQPVLQFQAGAIYQGDEFSARGRLSGIYPFSPNFLVGGSLDLATGEAFTDDDGLNLNELYIAASLPDIPSLRLVAGQMDLTSYFDRNSFAKDSLTHFFNPVFQTNPALAAAAIGSRPGILLNWSITDNLEAKVATFSSDRSIDDFALNAFAGEIGFRVGNLILRGTYTSSIDGGKNDGFRESGIAPRGDGTFGIDSDDQESAYGVNAELFIPELNLGLFGRYGQYYNRDLDESGDTYSFGFNLFDLFRDGDRLGLGYGQALSNAGLRQSAGARRPDVLEVFYDLPVARNIRMGFTFQQLNEFSESIAGVRLRADFDVLPRGSF</sequence>
<proteinExistence type="inferred from homology"/>
<dbReference type="InterPro" id="IPR038673">
    <property type="entry name" value="OprB_sf"/>
</dbReference>